<name>A0ABV0NYC2_9TELE</name>
<dbReference type="EMBL" id="JAHRIO010053679">
    <property type="protein sequence ID" value="MEQ2176420.1"/>
    <property type="molecule type" value="Genomic_DNA"/>
</dbReference>
<protein>
    <submittedName>
        <fullName evidence="1">Uncharacterized protein</fullName>
    </submittedName>
</protein>
<proteinExistence type="predicted"/>
<dbReference type="Proteomes" id="UP001476798">
    <property type="component" value="Unassembled WGS sequence"/>
</dbReference>
<reference evidence="1 2" key="1">
    <citation type="submission" date="2021-06" db="EMBL/GenBank/DDBJ databases">
        <authorList>
            <person name="Palmer J.M."/>
        </authorList>
    </citation>
    <scope>NUCLEOTIDE SEQUENCE [LARGE SCALE GENOMIC DNA]</scope>
    <source>
        <strain evidence="1 2">GA_2019</strain>
        <tissue evidence="1">Muscle</tissue>
    </source>
</reference>
<comment type="caution">
    <text evidence="1">The sequence shown here is derived from an EMBL/GenBank/DDBJ whole genome shotgun (WGS) entry which is preliminary data.</text>
</comment>
<sequence>MSLCRSMTLPPELLPLQADSASKSSVFASEEPSTGQNTPQNFCLGLEGLSEPTLVALLLQPCLFFFCWTVTALSRLQSAGGRTVTKGKLRGGLMQAEITPTAEMEM</sequence>
<evidence type="ECO:0000313" key="1">
    <source>
        <dbReference type="EMBL" id="MEQ2176420.1"/>
    </source>
</evidence>
<evidence type="ECO:0000313" key="2">
    <source>
        <dbReference type="Proteomes" id="UP001476798"/>
    </source>
</evidence>
<accession>A0ABV0NYC2</accession>
<organism evidence="1 2">
    <name type="scientific">Goodea atripinnis</name>
    <dbReference type="NCBI Taxonomy" id="208336"/>
    <lineage>
        <taxon>Eukaryota</taxon>
        <taxon>Metazoa</taxon>
        <taxon>Chordata</taxon>
        <taxon>Craniata</taxon>
        <taxon>Vertebrata</taxon>
        <taxon>Euteleostomi</taxon>
        <taxon>Actinopterygii</taxon>
        <taxon>Neopterygii</taxon>
        <taxon>Teleostei</taxon>
        <taxon>Neoteleostei</taxon>
        <taxon>Acanthomorphata</taxon>
        <taxon>Ovalentaria</taxon>
        <taxon>Atherinomorphae</taxon>
        <taxon>Cyprinodontiformes</taxon>
        <taxon>Goodeidae</taxon>
        <taxon>Goodea</taxon>
    </lineage>
</organism>
<keyword evidence="2" id="KW-1185">Reference proteome</keyword>
<gene>
    <name evidence="1" type="ORF">GOODEAATRI_027799</name>
</gene>